<sequence length="426" mass="45816">MRLKITQGRVLDPASKTDGIYDILVEDGRIVKLDTQIEEEADQVIDASGFYVMPGLIDLHVHFREPGFEYKETIATGSAAAAKGGFTGVCPMANTNPVVDTPEMIRWILKKGEEVSPVHLYPIGAVTYGLKGEQITDAAAMKAAGMCALSEDGKTVMDARVYRDALRQAAANDIVVMDHCEDANLLKGGAMHAGKKADSLGLIGISHAVEDVITARDILLAKETGAHLHLCHCSTAGSVRMAREAKEDGVHLTAEVCPHHFTLTVEDIPEGDANFKMAPPLRDAADVQALKEGLRDGIIDAISTDHAPHSVEEKTNPEFVKNANGIVGLETAVSLVISELVEPGWLTPLQMAEKMSYRPAQILGIEAGELKVGRAADITIIDPSAEYVIDKNTFASKGRNTPFHGRKVHGRVMATIVDGKVVYQAE</sequence>
<keyword evidence="6" id="KW-0862">Zinc</keyword>
<dbReference type="NCBIfam" id="TIGR00857">
    <property type="entry name" value="pyrC_multi"/>
    <property type="match status" value="1"/>
</dbReference>
<dbReference type="PROSITE" id="PS00483">
    <property type="entry name" value="DIHYDROOROTASE_2"/>
    <property type="match status" value="1"/>
</dbReference>
<dbReference type="AlphaFoldDB" id="A0AAE3EB21"/>
<gene>
    <name evidence="6" type="primary">pyrC</name>
    <name evidence="8" type="ORF">LKD81_09425</name>
</gene>
<dbReference type="SUPFAM" id="SSF51338">
    <property type="entry name" value="Composite domain of metallo-dependent hydrolases"/>
    <property type="match status" value="1"/>
</dbReference>
<feature type="binding site" evidence="6">
    <location>
        <position position="232"/>
    </location>
    <ligand>
        <name>Zn(2+)</name>
        <dbReference type="ChEBI" id="CHEBI:29105"/>
        <label>2</label>
    </ligand>
</feature>
<keyword evidence="5 6" id="KW-0665">Pyrimidine biosynthesis</keyword>
<dbReference type="InterPro" id="IPR050138">
    <property type="entry name" value="DHOase/Allantoinase_Hydrolase"/>
</dbReference>
<protein>
    <recommendedName>
        <fullName evidence="6">Dihydroorotase</fullName>
        <shortName evidence="6">DHOase</shortName>
        <ecNumber evidence="6">3.5.2.3</ecNumber>
    </recommendedName>
</protein>
<feature type="binding site" evidence="6">
    <location>
        <position position="179"/>
    </location>
    <ligand>
        <name>Zn(2+)</name>
        <dbReference type="ChEBI" id="CHEBI:29105"/>
        <label>2</label>
    </ligand>
</feature>
<dbReference type="GO" id="GO:0004151">
    <property type="term" value="F:dihydroorotase activity"/>
    <property type="evidence" value="ECO:0007669"/>
    <property type="project" value="UniProtKB-UniRule"/>
</dbReference>
<dbReference type="InterPro" id="IPR004722">
    <property type="entry name" value="DHOase"/>
</dbReference>
<dbReference type="GO" id="GO:0008270">
    <property type="term" value="F:zinc ion binding"/>
    <property type="evidence" value="ECO:0007669"/>
    <property type="project" value="UniProtKB-UniRule"/>
</dbReference>
<feature type="binding site" evidence="6">
    <location>
        <position position="60"/>
    </location>
    <ligand>
        <name>Zn(2+)</name>
        <dbReference type="ChEBI" id="CHEBI:29105"/>
        <label>1</label>
    </ligand>
</feature>
<keyword evidence="3 6" id="KW-0479">Metal-binding</keyword>
<evidence type="ECO:0000256" key="3">
    <source>
        <dbReference type="ARBA" id="ARBA00022723"/>
    </source>
</evidence>
<evidence type="ECO:0000313" key="8">
    <source>
        <dbReference type="EMBL" id="MCC2231210.1"/>
    </source>
</evidence>
<comment type="similarity">
    <text evidence="2 6">Belongs to the metallo-dependent hydrolases superfamily. DHOase family. Class I DHOase subfamily.</text>
</comment>
<dbReference type="GO" id="GO:0004038">
    <property type="term" value="F:allantoinase activity"/>
    <property type="evidence" value="ECO:0007669"/>
    <property type="project" value="TreeGrafter"/>
</dbReference>
<dbReference type="SUPFAM" id="SSF51556">
    <property type="entry name" value="Metallo-dependent hydrolases"/>
    <property type="match status" value="1"/>
</dbReference>
<comment type="function">
    <text evidence="1 6">Catalyzes the reversible cyclization of carbamoyl aspartate to dihydroorotate.</text>
</comment>
<dbReference type="Gene3D" id="3.20.20.140">
    <property type="entry name" value="Metal-dependent hydrolases"/>
    <property type="match status" value="1"/>
</dbReference>
<accession>A0AAE3EB21</accession>
<evidence type="ECO:0000259" key="7">
    <source>
        <dbReference type="Pfam" id="PF12890"/>
    </source>
</evidence>
<comment type="caution">
    <text evidence="8">The sequence shown here is derived from an EMBL/GenBank/DDBJ whole genome shotgun (WGS) entry which is preliminary data.</text>
</comment>
<feature type="binding site" evidence="6">
    <location>
        <begin position="62"/>
        <end position="64"/>
    </location>
    <ligand>
        <name>substrate</name>
    </ligand>
</feature>
<comment type="caution">
    <text evidence="6">Lacks conserved residue(s) required for the propagation of feature annotation.</text>
</comment>
<dbReference type="EC" id="3.5.2.3" evidence="6"/>
<dbReference type="Pfam" id="PF12890">
    <property type="entry name" value="DHOase"/>
    <property type="match status" value="1"/>
</dbReference>
<name>A0AAE3EB21_9FIRM</name>
<proteinExistence type="inferred from homology"/>
<evidence type="ECO:0000256" key="6">
    <source>
        <dbReference type="HAMAP-Rule" id="MF_00220"/>
    </source>
</evidence>
<evidence type="ECO:0000256" key="5">
    <source>
        <dbReference type="ARBA" id="ARBA00022975"/>
    </source>
</evidence>
<feature type="binding site" evidence="6">
    <location>
        <position position="152"/>
    </location>
    <ligand>
        <name>Zn(2+)</name>
        <dbReference type="ChEBI" id="CHEBI:29105"/>
        <label>1</label>
    </ligand>
</feature>
<feature type="domain" description="Dihydroorotase catalytic" evidence="7">
    <location>
        <begin position="52"/>
        <end position="235"/>
    </location>
</feature>
<dbReference type="PANTHER" id="PTHR43668:SF2">
    <property type="entry name" value="ALLANTOINASE"/>
    <property type="match status" value="1"/>
</dbReference>
<dbReference type="Gene3D" id="2.30.40.10">
    <property type="entry name" value="Urease, subunit C, domain 1"/>
    <property type="match status" value="1"/>
</dbReference>
<dbReference type="PANTHER" id="PTHR43668">
    <property type="entry name" value="ALLANTOINASE"/>
    <property type="match status" value="1"/>
</dbReference>
<feature type="binding site" evidence="6">
    <location>
        <position position="94"/>
    </location>
    <ligand>
        <name>substrate</name>
    </ligand>
</feature>
<feature type="binding site" evidence="6">
    <location>
        <position position="62"/>
    </location>
    <ligand>
        <name>Zn(2+)</name>
        <dbReference type="ChEBI" id="CHEBI:29105"/>
        <label>1</label>
    </ligand>
</feature>
<dbReference type="GO" id="GO:0044205">
    <property type="term" value="P:'de novo' UMP biosynthetic process"/>
    <property type="evidence" value="ECO:0007669"/>
    <property type="project" value="UniProtKB-UniRule"/>
</dbReference>
<dbReference type="PROSITE" id="PS00482">
    <property type="entry name" value="DIHYDROOROTASE_1"/>
    <property type="match status" value="1"/>
</dbReference>
<dbReference type="EMBL" id="JAJEQR010000024">
    <property type="protein sequence ID" value="MCC2231210.1"/>
    <property type="molecule type" value="Genomic_DNA"/>
</dbReference>
<comment type="pathway">
    <text evidence="6">Pyrimidine metabolism; UMP biosynthesis via de novo pathway; (S)-dihydroorotate from bicarbonate: step 3/3.</text>
</comment>
<dbReference type="HAMAP" id="MF_00220_B">
    <property type="entry name" value="PyrC_classI_B"/>
    <property type="match status" value="1"/>
</dbReference>
<evidence type="ECO:0000256" key="2">
    <source>
        <dbReference type="ARBA" id="ARBA00010286"/>
    </source>
</evidence>
<dbReference type="InterPro" id="IPR002195">
    <property type="entry name" value="Dihydroorotase_CS"/>
</dbReference>
<evidence type="ECO:0000256" key="4">
    <source>
        <dbReference type="ARBA" id="ARBA00022801"/>
    </source>
</evidence>
<comment type="catalytic activity">
    <reaction evidence="6">
        <text>(S)-dihydroorotate + H2O = N-carbamoyl-L-aspartate + H(+)</text>
        <dbReference type="Rhea" id="RHEA:24296"/>
        <dbReference type="ChEBI" id="CHEBI:15377"/>
        <dbReference type="ChEBI" id="CHEBI:15378"/>
        <dbReference type="ChEBI" id="CHEBI:30864"/>
        <dbReference type="ChEBI" id="CHEBI:32814"/>
        <dbReference type="EC" id="3.5.2.3"/>
    </reaction>
</comment>
<keyword evidence="4 6" id="KW-0378">Hydrolase</keyword>
<dbReference type="GO" id="GO:0005737">
    <property type="term" value="C:cytoplasm"/>
    <property type="evidence" value="ECO:0007669"/>
    <property type="project" value="TreeGrafter"/>
</dbReference>
<reference evidence="8" key="1">
    <citation type="submission" date="2021-10" db="EMBL/GenBank/DDBJ databases">
        <title>Anaerobic single-cell dispensing facilitates the cultivation of human gut bacteria.</title>
        <authorList>
            <person name="Afrizal A."/>
        </authorList>
    </citation>
    <scope>NUCLEOTIDE SEQUENCE</scope>
    <source>
        <strain evidence="8">CLA-AA-H215</strain>
    </source>
</reference>
<dbReference type="InterPro" id="IPR024403">
    <property type="entry name" value="DHOase_cat"/>
</dbReference>
<organism evidence="8 9">
    <name type="scientific">Hominifimenecus microfluidus</name>
    <dbReference type="NCBI Taxonomy" id="2885348"/>
    <lineage>
        <taxon>Bacteria</taxon>
        <taxon>Bacillati</taxon>
        <taxon>Bacillota</taxon>
        <taxon>Clostridia</taxon>
        <taxon>Lachnospirales</taxon>
        <taxon>Lachnospiraceae</taxon>
        <taxon>Hominifimenecus</taxon>
    </lineage>
</organism>
<dbReference type="CDD" id="cd01317">
    <property type="entry name" value="DHOase_IIa"/>
    <property type="match status" value="1"/>
</dbReference>
<dbReference type="InterPro" id="IPR011059">
    <property type="entry name" value="Metal-dep_hydrolase_composite"/>
</dbReference>
<keyword evidence="9" id="KW-1185">Reference proteome</keyword>
<evidence type="ECO:0000313" key="9">
    <source>
        <dbReference type="Proteomes" id="UP001198182"/>
    </source>
</evidence>
<dbReference type="RefSeq" id="WP_308453733.1">
    <property type="nucleotide sequence ID" value="NZ_JAJEQR010000024.1"/>
</dbReference>
<dbReference type="InterPro" id="IPR032466">
    <property type="entry name" value="Metal_Hydrolase"/>
</dbReference>
<feature type="binding site" evidence="6">
    <location>
        <position position="152"/>
    </location>
    <ligand>
        <name>Zn(2+)</name>
        <dbReference type="ChEBI" id="CHEBI:29105"/>
        <label>2</label>
    </ligand>
</feature>
<feature type="active site" evidence="6">
    <location>
        <position position="305"/>
    </location>
</feature>
<feature type="binding site" evidence="6">
    <location>
        <position position="309"/>
    </location>
    <ligand>
        <name>substrate</name>
    </ligand>
</feature>
<dbReference type="GO" id="GO:0006145">
    <property type="term" value="P:purine nucleobase catabolic process"/>
    <property type="evidence" value="ECO:0007669"/>
    <property type="project" value="TreeGrafter"/>
</dbReference>
<evidence type="ECO:0000256" key="1">
    <source>
        <dbReference type="ARBA" id="ARBA00002368"/>
    </source>
</evidence>
<feature type="binding site" evidence="6">
    <location>
        <position position="305"/>
    </location>
    <ligand>
        <name>Zn(2+)</name>
        <dbReference type="ChEBI" id="CHEBI:29105"/>
        <label>1</label>
    </ligand>
</feature>
<dbReference type="Proteomes" id="UP001198182">
    <property type="component" value="Unassembled WGS sequence"/>
</dbReference>
<comment type="cofactor">
    <cofactor evidence="6">
        <name>Zn(2+)</name>
        <dbReference type="ChEBI" id="CHEBI:29105"/>
    </cofactor>
    <text evidence="6">Binds 2 Zn(2+) ions per subunit.</text>
</comment>